<dbReference type="EMBL" id="JAHHUM010000117">
    <property type="protein sequence ID" value="KAK5622454.1"/>
    <property type="molecule type" value="Genomic_DNA"/>
</dbReference>
<proteinExistence type="predicted"/>
<gene>
    <name evidence="2" type="ORF">CRENBAI_003333</name>
</gene>
<feature type="compositionally biased region" description="Pro residues" evidence="1">
    <location>
        <begin position="25"/>
        <end position="34"/>
    </location>
</feature>
<dbReference type="Proteomes" id="UP001311232">
    <property type="component" value="Unassembled WGS sequence"/>
</dbReference>
<evidence type="ECO:0000256" key="1">
    <source>
        <dbReference type="SAM" id="MobiDB-lite"/>
    </source>
</evidence>
<dbReference type="AlphaFoldDB" id="A0AAV9SM56"/>
<accession>A0AAV9SM56</accession>
<protein>
    <submittedName>
        <fullName evidence="2">Uncharacterized protein</fullName>
    </submittedName>
</protein>
<name>A0AAV9SM56_9TELE</name>
<keyword evidence="3" id="KW-1185">Reference proteome</keyword>
<sequence length="182" mass="19431">MRPSHPTGVNPNTRRLSWGATSQTPPQPSPPPLPVANSRVEEMSSPSKEMGSRAHAMRGGEPDYFLVDISQPPATSSGSFPPSERVTFHVLRASLSIRGSGPLVVLAHWGMALRLSFGPSPGGGPAPGPARSNPATRRSPNEVPTPGLAPGVGGHQLRRTGRRHVPRYICPSWKEFSKPLFV</sequence>
<comment type="caution">
    <text evidence="2">The sequence shown here is derived from an EMBL/GenBank/DDBJ whole genome shotgun (WGS) entry which is preliminary data.</text>
</comment>
<evidence type="ECO:0000313" key="3">
    <source>
        <dbReference type="Proteomes" id="UP001311232"/>
    </source>
</evidence>
<feature type="region of interest" description="Disordered" evidence="1">
    <location>
        <begin position="120"/>
        <end position="161"/>
    </location>
</feature>
<feature type="region of interest" description="Disordered" evidence="1">
    <location>
        <begin position="1"/>
        <end position="56"/>
    </location>
</feature>
<organism evidence="2 3">
    <name type="scientific">Crenichthys baileyi</name>
    <name type="common">White River springfish</name>
    <dbReference type="NCBI Taxonomy" id="28760"/>
    <lineage>
        <taxon>Eukaryota</taxon>
        <taxon>Metazoa</taxon>
        <taxon>Chordata</taxon>
        <taxon>Craniata</taxon>
        <taxon>Vertebrata</taxon>
        <taxon>Euteleostomi</taxon>
        <taxon>Actinopterygii</taxon>
        <taxon>Neopterygii</taxon>
        <taxon>Teleostei</taxon>
        <taxon>Neoteleostei</taxon>
        <taxon>Acanthomorphata</taxon>
        <taxon>Ovalentaria</taxon>
        <taxon>Atherinomorphae</taxon>
        <taxon>Cyprinodontiformes</taxon>
        <taxon>Goodeidae</taxon>
        <taxon>Crenichthys</taxon>
    </lineage>
</organism>
<reference evidence="2 3" key="1">
    <citation type="submission" date="2021-06" db="EMBL/GenBank/DDBJ databases">
        <authorList>
            <person name="Palmer J.M."/>
        </authorList>
    </citation>
    <scope>NUCLEOTIDE SEQUENCE [LARGE SCALE GENOMIC DNA]</scope>
    <source>
        <strain evidence="2 3">MEX-2019</strain>
        <tissue evidence="2">Muscle</tissue>
    </source>
</reference>
<evidence type="ECO:0000313" key="2">
    <source>
        <dbReference type="EMBL" id="KAK5622454.1"/>
    </source>
</evidence>